<evidence type="ECO:0000313" key="2">
    <source>
        <dbReference type="EMBL" id="AWV98901.1"/>
    </source>
</evidence>
<dbReference type="GO" id="GO:0003677">
    <property type="term" value="F:DNA binding"/>
    <property type="evidence" value="ECO:0007669"/>
    <property type="project" value="InterPro"/>
</dbReference>
<feature type="domain" description="HTH LytTR-type" evidence="1">
    <location>
        <begin position="1"/>
        <end position="103"/>
    </location>
</feature>
<dbReference type="SMART" id="SM00850">
    <property type="entry name" value="LytTR"/>
    <property type="match status" value="1"/>
</dbReference>
<dbReference type="RefSeq" id="WP_111372094.1">
    <property type="nucleotide sequence ID" value="NZ_CP029480.1"/>
</dbReference>
<dbReference type="Pfam" id="PF04397">
    <property type="entry name" value="LytTR"/>
    <property type="match status" value="1"/>
</dbReference>
<proteinExistence type="predicted"/>
<dbReference type="Proteomes" id="UP000249873">
    <property type="component" value="Chromosome"/>
</dbReference>
<name>A0A2Z4GCJ7_9BACT</name>
<keyword evidence="3" id="KW-1185">Reference proteome</keyword>
<dbReference type="InterPro" id="IPR046947">
    <property type="entry name" value="LytR-like"/>
</dbReference>
<gene>
    <name evidence="2" type="ORF">DJ013_12240</name>
</gene>
<dbReference type="AlphaFoldDB" id="A0A2Z4GCJ7"/>
<dbReference type="EMBL" id="CP029480">
    <property type="protein sequence ID" value="AWV98901.1"/>
    <property type="molecule type" value="Genomic_DNA"/>
</dbReference>
<reference evidence="2 3" key="1">
    <citation type="submission" date="2018-05" db="EMBL/GenBank/DDBJ databases">
        <title>Complete genome sequence of Arcticibacterium luteifluviistationis SM1504T, a cytophagaceae bacterium isolated from Arctic surface seawater.</title>
        <authorList>
            <person name="Li Y."/>
            <person name="Qin Q.-L."/>
        </authorList>
    </citation>
    <scope>NUCLEOTIDE SEQUENCE [LARGE SCALE GENOMIC DNA]</scope>
    <source>
        <strain evidence="2 3">SM1504</strain>
    </source>
</reference>
<organism evidence="2 3">
    <name type="scientific">Arcticibacterium luteifluviistationis</name>
    <dbReference type="NCBI Taxonomy" id="1784714"/>
    <lineage>
        <taxon>Bacteria</taxon>
        <taxon>Pseudomonadati</taxon>
        <taxon>Bacteroidota</taxon>
        <taxon>Cytophagia</taxon>
        <taxon>Cytophagales</taxon>
        <taxon>Leadbetterellaceae</taxon>
        <taxon>Arcticibacterium</taxon>
    </lineage>
</organism>
<dbReference type="GO" id="GO:0000156">
    <property type="term" value="F:phosphorelay response regulator activity"/>
    <property type="evidence" value="ECO:0007669"/>
    <property type="project" value="InterPro"/>
</dbReference>
<dbReference type="PROSITE" id="PS50930">
    <property type="entry name" value="HTH_LYTTR"/>
    <property type="match status" value="1"/>
</dbReference>
<accession>A0A2Z4GCJ7</accession>
<dbReference type="Gene3D" id="2.40.50.1020">
    <property type="entry name" value="LytTr DNA-binding domain"/>
    <property type="match status" value="1"/>
</dbReference>
<dbReference type="KEGG" id="als:DJ013_12240"/>
<evidence type="ECO:0000313" key="3">
    <source>
        <dbReference type="Proteomes" id="UP000249873"/>
    </source>
</evidence>
<dbReference type="PANTHER" id="PTHR37299:SF1">
    <property type="entry name" value="STAGE 0 SPORULATION PROTEIN A HOMOLOG"/>
    <property type="match status" value="1"/>
</dbReference>
<evidence type="ECO:0000259" key="1">
    <source>
        <dbReference type="PROSITE" id="PS50930"/>
    </source>
</evidence>
<protein>
    <recommendedName>
        <fullName evidence="1">HTH LytTR-type domain-containing protein</fullName>
    </recommendedName>
</protein>
<dbReference type="OrthoDB" id="1116942at2"/>
<sequence>MNYYIKRNDLVETNNVVLLEALENYTLFHLKDGSKIISSLTLKRHQEKLELEPFVRVNRSMIINTNFVQKILCKNDTNFICLKNGKEVKVSRRRQATLGQLAS</sequence>
<dbReference type="InterPro" id="IPR007492">
    <property type="entry name" value="LytTR_DNA-bd_dom"/>
</dbReference>
<dbReference type="PANTHER" id="PTHR37299">
    <property type="entry name" value="TRANSCRIPTIONAL REGULATOR-RELATED"/>
    <property type="match status" value="1"/>
</dbReference>